<evidence type="ECO:0000256" key="3">
    <source>
        <dbReference type="ARBA" id="ARBA00022782"/>
    </source>
</evidence>
<dbReference type="GO" id="GO:0101006">
    <property type="term" value="F:protein histidine phosphatase activity"/>
    <property type="evidence" value="ECO:0007669"/>
    <property type="project" value="TreeGrafter"/>
</dbReference>
<dbReference type="SUPFAM" id="SSF143724">
    <property type="entry name" value="PHP14-like"/>
    <property type="match status" value="1"/>
</dbReference>
<dbReference type="KEGG" id="dhe:111594466"/>
<dbReference type="OMA" id="VRGYSWA"/>
<evidence type="ECO:0000256" key="7">
    <source>
        <dbReference type="PIRSR" id="PIRSR607702-2"/>
    </source>
</evidence>
<dbReference type="InterPro" id="IPR038596">
    <property type="entry name" value="Janus_sf"/>
</dbReference>
<dbReference type="GO" id="GO:0030154">
    <property type="term" value="P:cell differentiation"/>
    <property type="evidence" value="ECO:0007669"/>
    <property type="project" value="UniProtKB-KW"/>
</dbReference>
<dbReference type="RefSeq" id="XP_023163534.1">
    <property type="nucleotide sequence ID" value="XM_023307766.2"/>
</dbReference>
<protein>
    <recommendedName>
        <fullName evidence="5">Sex-regulated protein janus-A</fullName>
    </recommendedName>
</protein>
<comment type="similarity">
    <text evidence="2">Belongs to the janus family.</text>
</comment>
<dbReference type="AlphaFoldDB" id="A0A6J1LGA2"/>
<evidence type="ECO:0000256" key="6">
    <source>
        <dbReference type="PIRSR" id="PIRSR607702-1"/>
    </source>
</evidence>
<evidence type="ECO:0000256" key="1">
    <source>
        <dbReference type="ARBA" id="ARBA00002508"/>
    </source>
</evidence>
<dbReference type="GO" id="GO:0005829">
    <property type="term" value="C:cytosol"/>
    <property type="evidence" value="ECO:0007669"/>
    <property type="project" value="TreeGrafter"/>
</dbReference>
<evidence type="ECO:0000256" key="2">
    <source>
        <dbReference type="ARBA" id="ARBA00010971"/>
    </source>
</evidence>
<evidence type="ECO:0000313" key="8">
    <source>
        <dbReference type="Proteomes" id="UP000504633"/>
    </source>
</evidence>
<comment type="function">
    <text evidence="1">JanA and janB regulate somatic sex differentiation.</text>
</comment>
<dbReference type="PANTHER" id="PTHR12258">
    <property type="entry name" value="JANUS-A/JANUS-B"/>
    <property type="match status" value="1"/>
</dbReference>
<dbReference type="GO" id="GO:0007548">
    <property type="term" value="P:sex differentiation"/>
    <property type="evidence" value="ECO:0007669"/>
    <property type="project" value="UniProtKB-KW"/>
</dbReference>
<organism evidence="8 9">
    <name type="scientific">Drosophila hydei</name>
    <name type="common">Fruit fly</name>
    <dbReference type="NCBI Taxonomy" id="7224"/>
    <lineage>
        <taxon>Eukaryota</taxon>
        <taxon>Metazoa</taxon>
        <taxon>Ecdysozoa</taxon>
        <taxon>Arthropoda</taxon>
        <taxon>Hexapoda</taxon>
        <taxon>Insecta</taxon>
        <taxon>Pterygota</taxon>
        <taxon>Neoptera</taxon>
        <taxon>Endopterygota</taxon>
        <taxon>Diptera</taxon>
        <taxon>Brachycera</taxon>
        <taxon>Muscomorpha</taxon>
        <taxon>Ephydroidea</taxon>
        <taxon>Drosophilidae</taxon>
        <taxon>Drosophila</taxon>
    </lineage>
</organism>
<dbReference type="InterPro" id="IPR007702">
    <property type="entry name" value="Janus"/>
</dbReference>
<sequence length="146" mass="16652">MLSVLNKLRKSAVLRPSGIRLLKMTEKALESIPLVDVDKKGIFKYVLIKVIGHEDCVEKNEKLVVRGYADCEFHSDIYERTMAVCKKTGLDSICLGGGRIEHNPDKKYMKVYGFSQGFGKADHVESKRILQTKYKDYEIETTDEGY</sequence>
<gene>
    <name evidence="9" type="primary">LOC111594466</name>
</gene>
<evidence type="ECO:0000313" key="9">
    <source>
        <dbReference type="RefSeq" id="XP_023163534.1"/>
    </source>
</evidence>
<accession>A0A6J1LGA2</accession>
<evidence type="ECO:0000256" key="5">
    <source>
        <dbReference type="ARBA" id="ARBA00068494"/>
    </source>
</evidence>
<keyword evidence="4" id="KW-0726">Sexual differentiation</keyword>
<dbReference type="Pfam" id="PF05005">
    <property type="entry name" value="Ocnus"/>
    <property type="match status" value="1"/>
</dbReference>
<dbReference type="GeneID" id="111594466"/>
<feature type="binding site" evidence="7">
    <location>
        <position position="44"/>
    </location>
    <ligand>
        <name>substrate</name>
    </ligand>
</feature>
<evidence type="ECO:0000256" key="4">
    <source>
        <dbReference type="ARBA" id="ARBA00022928"/>
    </source>
</evidence>
<keyword evidence="3" id="KW-0221">Differentiation</keyword>
<dbReference type="PANTHER" id="PTHR12258:SF5">
    <property type="entry name" value="BCDNA.GH02250-RELATED"/>
    <property type="match status" value="1"/>
</dbReference>
<reference evidence="9" key="1">
    <citation type="submission" date="2025-08" db="UniProtKB">
        <authorList>
            <consortium name="RefSeq"/>
        </authorList>
    </citation>
    <scope>IDENTIFICATION</scope>
    <source>
        <strain evidence="9">15085-1641.00</strain>
        <tissue evidence="9">Whole body</tissue>
    </source>
</reference>
<proteinExistence type="inferred from homology"/>
<feature type="active site" description="Proton acceptor" evidence="6">
    <location>
        <position position="74"/>
    </location>
</feature>
<dbReference type="Gene3D" id="3.50.20.20">
    <property type="entry name" value="Janus/Ocnus"/>
    <property type="match status" value="1"/>
</dbReference>
<dbReference type="OrthoDB" id="10249612at2759"/>
<dbReference type="Proteomes" id="UP000504633">
    <property type="component" value="Unplaced"/>
</dbReference>
<dbReference type="FunFam" id="3.50.20.20:FF:000001">
    <property type="entry name" value="14 kDa phosphohistidine phosphatase"/>
    <property type="match status" value="1"/>
</dbReference>
<keyword evidence="8" id="KW-1185">Reference proteome</keyword>
<name>A0A6J1LGA2_DROHY</name>